<evidence type="ECO:0000256" key="1">
    <source>
        <dbReference type="SAM" id="SignalP"/>
    </source>
</evidence>
<dbReference type="VEuPathDB" id="VectorBase:SCAU008336"/>
<keyword evidence="1" id="KW-0732">Signal</keyword>
<dbReference type="EnsemblMetazoa" id="SCAU008336-RA">
    <property type="protein sequence ID" value="SCAU008336-PA"/>
    <property type="gene ID" value="SCAU008336"/>
</dbReference>
<dbReference type="OrthoDB" id="8054395at2759"/>
<feature type="signal peptide" evidence="1">
    <location>
        <begin position="1"/>
        <end position="19"/>
    </location>
</feature>
<reference evidence="3" key="1">
    <citation type="submission" date="2020-05" db="UniProtKB">
        <authorList>
            <consortium name="EnsemblMetazoa"/>
        </authorList>
    </citation>
    <scope>IDENTIFICATION</scope>
    <source>
        <strain evidence="3">USDA</strain>
    </source>
</reference>
<gene>
    <name evidence="3" type="primary">106086097</name>
</gene>
<evidence type="ECO:0000313" key="4">
    <source>
        <dbReference type="Proteomes" id="UP000095300"/>
    </source>
</evidence>
<organism evidence="3 4">
    <name type="scientific">Stomoxys calcitrans</name>
    <name type="common">Stable fly</name>
    <name type="synonym">Conops calcitrans</name>
    <dbReference type="NCBI Taxonomy" id="35570"/>
    <lineage>
        <taxon>Eukaryota</taxon>
        <taxon>Metazoa</taxon>
        <taxon>Ecdysozoa</taxon>
        <taxon>Arthropoda</taxon>
        <taxon>Hexapoda</taxon>
        <taxon>Insecta</taxon>
        <taxon>Pterygota</taxon>
        <taxon>Neoptera</taxon>
        <taxon>Endopterygota</taxon>
        <taxon>Diptera</taxon>
        <taxon>Brachycera</taxon>
        <taxon>Muscomorpha</taxon>
        <taxon>Muscoidea</taxon>
        <taxon>Muscidae</taxon>
        <taxon>Stomoxys</taxon>
    </lineage>
</organism>
<evidence type="ECO:0000259" key="2">
    <source>
        <dbReference type="Pfam" id="PF05267"/>
    </source>
</evidence>
<dbReference type="Proteomes" id="UP000095300">
    <property type="component" value="Unassembled WGS sequence"/>
</dbReference>
<proteinExistence type="predicted"/>
<feature type="domain" description="Protein TsetseEP" evidence="2">
    <location>
        <begin position="49"/>
        <end position="164"/>
    </location>
</feature>
<keyword evidence="4" id="KW-1185">Reference proteome</keyword>
<sequence>MLAVTLYFLLAIATQGALSRSALSEAENNLSAAILLRDQAMKENPAQASQCFEVYTKGINAANEKYETKLNGCLETATTETEKLEAEVADDRAQVTANGESVCSSYEECSQKESSSDFFECYVKAADASLAKSLDIQTVSKTKMQYVNLRYQTIEYDQKHCSDECSNAYVKESTRLYSELDRCLKTGVIVTSEPEDDEEVTEDYN</sequence>
<dbReference type="Pfam" id="PF05267">
    <property type="entry name" value="DUF725"/>
    <property type="match status" value="1"/>
</dbReference>
<dbReference type="InterPro" id="IPR007931">
    <property type="entry name" value="TsetseEP"/>
</dbReference>
<accession>A0A1I8PI88</accession>
<dbReference type="KEGG" id="scac:106086097"/>
<evidence type="ECO:0000313" key="3">
    <source>
        <dbReference type="EnsemblMetazoa" id="SCAU008336-PA"/>
    </source>
</evidence>
<protein>
    <recommendedName>
        <fullName evidence="2">Protein TsetseEP domain-containing protein</fullName>
    </recommendedName>
</protein>
<feature type="chain" id="PRO_5009326691" description="Protein TsetseEP domain-containing protein" evidence="1">
    <location>
        <begin position="20"/>
        <end position="205"/>
    </location>
</feature>
<name>A0A1I8PI88_STOCA</name>
<dbReference type="AlphaFoldDB" id="A0A1I8PI88"/>